<dbReference type="Gene3D" id="1.25.40.10">
    <property type="entry name" value="Tetratricopeptide repeat domain"/>
    <property type="match status" value="3"/>
</dbReference>
<keyword evidence="1" id="KW-0802">TPR repeat</keyword>
<gene>
    <name evidence="3" type="ORF">FUT82_00245</name>
</gene>
<proteinExistence type="predicted"/>
<dbReference type="SUPFAM" id="SSF48452">
    <property type="entry name" value="TPR-like"/>
    <property type="match status" value="1"/>
</dbReference>
<dbReference type="PANTHER" id="PTHR12558">
    <property type="entry name" value="CELL DIVISION CYCLE 16,23,27"/>
    <property type="match status" value="1"/>
</dbReference>
<dbReference type="InterPro" id="IPR019734">
    <property type="entry name" value="TPR_rpt"/>
</dbReference>
<feature type="transmembrane region" description="Helical" evidence="2">
    <location>
        <begin position="14"/>
        <end position="31"/>
    </location>
</feature>
<dbReference type="PANTHER" id="PTHR12558:SF13">
    <property type="entry name" value="CELL DIVISION CYCLE PROTEIN 27 HOMOLOG"/>
    <property type="match status" value="1"/>
</dbReference>
<dbReference type="SMART" id="SM00028">
    <property type="entry name" value="TPR"/>
    <property type="match status" value="7"/>
</dbReference>
<feature type="repeat" description="TPR" evidence="1">
    <location>
        <begin position="293"/>
        <end position="326"/>
    </location>
</feature>
<dbReference type="EMBL" id="CP042817">
    <property type="protein sequence ID" value="QEJ96591.1"/>
    <property type="molecule type" value="Genomic_DNA"/>
</dbReference>
<dbReference type="Pfam" id="PF13432">
    <property type="entry name" value="TPR_16"/>
    <property type="match status" value="2"/>
</dbReference>
<sequence length="478" mass="55444">MQCLQGVGMEVKQFFLRFVAVIIVLSGLIACQTQKAVSHKEVAEDVEKKESDNPRIEFAYKLKNLLQQEKWEDALKLFDKLPPEEQEDLQIQNLKLSVLISANKIQDAEKLANLLEKENPENIDILFSQATLALATNNAKKRSEYLHKILKINPKNIVALTEQGYDLYSMRNYAKAKKVFLKALQEEPKHTGALLGLGQINYIENNLANAEKNYELILEKEPQNVMAMAELARIKSETNRMLEALNDMEKVVSLDAKNAEYWIDLGVYCSQAGRKERANEAFKKAVALDPQSYFAYIYLAGINDSLGNKEEAIKYYKKVIELYPKYYFAYESLGVLLFEKKDWNGAGRAFIEALSYAPQNCYYALMISLCYHKINNPVKAKEFMQKYIRTIDRTKNATEYFLCRLFVDMFGETDVYNRIMKEKMIEKRKRMMFYLGAFHEITGNRNIAEKYYLEVYSMQIPSFFEYRLAEANLALKKK</sequence>
<keyword evidence="2" id="KW-0472">Membrane</keyword>
<accession>A0AAF1DBA5</accession>
<dbReference type="AlphaFoldDB" id="A0AAF1DBA5"/>
<dbReference type="PROSITE" id="PS50005">
    <property type="entry name" value="TPR"/>
    <property type="match status" value="4"/>
</dbReference>
<feature type="repeat" description="TPR" evidence="1">
    <location>
        <begin position="157"/>
        <end position="190"/>
    </location>
</feature>
<dbReference type="InterPro" id="IPR011990">
    <property type="entry name" value="TPR-like_helical_dom_sf"/>
</dbReference>
<organism evidence="3 4">
    <name type="scientific">Treponema phagedenis</name>
    <dbReference type="NCBI Taxonomy" id="162"/>
    <lineage>
        <taxon>Bacteria</taxon>
        <taxon>Pseudomonadati</taxon>
        <taxon>Spirochaetota</taxon>
        <taxon>Spirochaetia</taxon>
        <taxon>Spirochaetales</taxon>
        <taxon>Treponemataceae</taxon>
        <taxon>Treponema</taxon>
    </lineage>
</organism>
<reference evidence="3 4" key="1">
    <citation type="submission" date="2019-08" db="EMBL/GenBank/DDBJ databases">
        <authorList>
            <person name="Kuhnert P."/>
        </authorList>
    </citation>
    <scope>NUCLEOTIDE SEQUENCE [LARGE SCALE GENOMIC DNA]</scope>
    <source>
        <strain evidence="3 4">B36.5</strain>
    </source>
</reference>
<evidence type="ECO:0000256" key="2">
    <source>
        <dbReference type="SAM" id="Phobius"/>
    </source>
</evidence>
<keyword evidence="2" id="KW-0812">Transmembrane</keyword>
<evidence type="ECO:0000313" key="3">
    <source>
        <dbReference type="EMBL" id="QEJ96591.1"/>
    </source>
</evidence>
<protein>
    <submittedName>
        <fullName evidence="3">Tetratricopeptide repeat protein</fullName>
    </submittedName>
</protein>
<keyword evidence="2" id="KW-1133">Transmembrane helix</keyword>
<evidence type="ECO:0000256" key="1">
    <source>
        <dbReference type="PROSITE-ProRule" id="PRU00339"/>
    </source>
</evidence>
<feature type="repeat" description="TPR" evidence="1">
    <location>
        <begin position="327"/>
        <end position="360"/>
    </location>
</feature>
<name>A0AAF1DBA5_TREPH</name>
<dbReference type="Proteomes" id="UP000323594">
    <property type="component" value="Chromosome"/>
</dbReference>
<feature type="repeat" description="TPR" evidence="1">
    <location>
        <begin position="259"/>
        <end position="292"/>
    </location>
</feature>
<evidence type="ECO:0000313" key="4">
    <source>
        <dbReference type="Proteomes" id="UP000323594"/>
    </source>
</evidence>